<evidence type="ECO:0000259" key="10">
    <source>
        <dbReference type="Pfam" id="PF02771"/>
    </source>
</evidence>
<dbReference type="PRINTS" id="PR00413">
    <property type="entry name" value="HADHALOGNASE"/>
</dbReference>
<name>A0A7I8W192_9ANNE</name>
<evidence type="ECO:0000259" key="11">
    <source>
        <dbReference type="Pfam" id="PF23265"/>
    </source>
</evidence>
<dbReference type="Gene3D" id="2.40.110.10">
    <property type="entry name" value="Butyryl-CoA Dehydrogenase, subunit A, domain 2"/>
    <property type="match status" value="1"/>
</dbReference>
<dbReference type="FunFam" id="1.20.140.10:FF:000018">
    <property type="entry name" value="Acyl-CoA dehydrogenase family member 10"/>
    <property type="match status" value="1"/>
</dbReference>
<proteinExistence type="inferred from homology"/>
<dbReference type="InterPro" id="IPR023214">
    <property type="entry name" value="HAD_sf"/>
</dbReference>
<feature type="domain" description="Aminoglycoside phosphotransferase" evidence="8">
    <location>
        <begin position="1204"/>
        <end position="1429"/>
    </location>
</feature>
<protein>
    <submittedName>
        <fullName evidence="12">DgyrCDS9081</fullName>
    </submittedName>
</protein>
<comment type="caution">
    <text evidence="12">The sequence shown here is derived from an EMBL/GenBank/DDBJ whole genome shotgun (WGS) entry which is preliminary data.</text>
</comment>
<dbReference type="InterPro" id="IPR041726">
    <property type="entry name" value="ACAD10_11_N"/>
</dbReference>
<dbReference type="Gene3D" id="1.10.540.10">
    <property type="entry name" value="Acyl-CoA dehydrogenase/oxidase, N-terminal domain"/>
    <property type="match status" value="1"/>
</dbReference>
<dbReference type="Proteomes" id="UP000549394">
    <property type="component" value="Unassembled WGS sequence"/>
</dbReference>
<evidence type="ECO:0000256" key="6">
    <source>
        <dbReference type="ARBA" id="ARBA00023002"/>
    </source>
</evidence>
<dbReference type="InterPro" id="IPR009100">
    <property type="entry name" value="AcylCoA_DH/oxidase_NM_dom_sf"/>
</dbReference>
<evidence type="ECO:0000259" key="9">
    <source>
        <dbReference type="Pfam" id="PF02770"/>
    </source>
</evidence>
<dbReference type="Gene3D" id="3.90.1200.10">
    <property type="match status" value="1"/>
</dbReference>
<feature type="domain" description="Acyl-CoA oxidase/dehydrogenase middle" evidence="9">
    <location>
        <begin position="1692"/>
        <end position="1789"/>
    </location>
</feature>
<accession>A0A7I8W192</accession>
<dbReference type="InterPro" id="IPR023198">
    <property type="entry name" value="PGP-like_dom2"/>
</dbReference>
<dbReference type="InterPro" id="IPR036250">
    <property type="entry name" value="AcylCo_DH-like_C"/>
</dbReference>
<dbReference type="Pfam" id="PF02770">
    <property type="entry name" value="Acyl-CoA_dh_M"/>
    <property type="match status" value="1"/>
</dbReference>
<organism evidence="12 13">
    <name type="scientific">Dimorphilus gyrociliatus</name>
    <dbReference type="NCBI Taxonomy" id="2664684"/>
    <lineage>
        <taxon>Eukaryota</taxon>
        <taxon>Metazoa</taxon>
        <taxon>Spiralia</taxon>
        <taxon>Lophotrochozoa</taxon>
        <taxon>Annelida</taxon>
        <taxon>Polychaeta</taxon>
        <taxon>Polychaeta incertae sedis</taxon>
        <taxon>Dinophilidae</taxon>
        <taxon>Dimorphilus</taxon>
    </lineage>
</organism>
<dbReference type="SFLD" id="SFLDS00003">
    <property type="entry name" value="Haloacid_Dehalogenase"/>
    <property type="match status" value="1"/>
</dbReference>
<sequence>MGAANGKQTTDDFQLVVQSDEIDIATSTTTRKEKLFFKENYGKVDEISKRIAKNFNIYQHRSRLNIIEEIKEKCIDDIGLIRGLFMLLASFDFTIVHKNEEVFDEDSFGRLILNIHYNFLNFAHGFHLLYSEAKHLFENRIKCKIISGITKNKKYQLGKPLIDAELSTQWNAVLIPTVNDEMEWFFIDIEWASIKNTKKEVVNEYFFLTNPDCLISTHFPFEYQWQLLQHVVPRETFQNYLYIRERFYDLGLKIKEGDGYHRNCVLKSKNGRIVVKLGLPKYGKFIYTSCKIFKLPTFDSSSCILSQERDGDTINITIAFIAKSAHPYRLDIYGLDFRRHSNYELCCSYLLFGENIDKNQLDWPDNPDIGYGFRLESRALGLIPEKNYFSEIKTNNKVLMKFSMHEVIHTLVQLRHRQYKPHELSRFILALEWKGRLEIAFRLPEKGTYALKVYGYEKEDTLLNLEDSNMTEKRKKELINIPNILNYRLLVDENSPFSISEFPKVYNSQAGEGLYSEYFKVLPTEWVANFIQTRHKESLELSFSHIKDCELFAEFHNINIASTELINIVVKIHEADDLTKFVFNPKKNGEYAFNLFACDKTSKDRVLHHVYSKLILVSDERRISVNDFESLINSRHEELFDYMEDTRSDTIALDCDKALLISLQRECTFHLWTDDKVKFTENQVLISLPLAGNYRISFYEIYKNIIICRKTIYVTKIKARISQSEETRLMNESKDSWKMEMRKALTSRNKDKLVECIRSHKLSNPEWSDLYFMGKKLLNKLENIEIFKQKLLDLDETSIEDIRNIRSFEDENQFKLIYSCCTGLLLLLGYKPKNLQTWEEIGNYLEWNILSKKIELLDKRDINAELAARILKIILNDNYNVDKTLIDFHNMVINATENQRMYETVESILNWDMFRMLNSVSRLNILSKHINGNFSVRLNSKNVSSEKSKYKAVIFDMGGVLIPSPVGLFKSVESQLNIPSQTFLKAIINGGDGGAWAKFERGEILPEEFTELFSKECSKVSGEKVNVSQLVDLLTSEANNYPIFPEMKDAIECLRAEGIKTALLTNNYLSSPATSYCPIDKSLFDVVVESCVVKMRKPDPNIYKYTLDQLEVESNQTIFLDDLGMNLKSAKSLGIKTLRVEEDKSTVLKQLETEVGFPVQGYVAGTTSVPERLKLPEKKLRSYLNWVLKIHSKGDEEMPIVRCFAHGQSNPTYFIRYANKDLVLRKKPPGKILPSAHAVEREYRIMKALREQGIPVPKVLHLMEDTELLGTPFYVMEHVPGRVFKDVLLKDHSREDRQKIYEAMNDVLCKIHNVNIDDAGLGDYGKRGGYIKRNFNRWVKQFEAAKTQEIPAFDKLSKWLSERMPLNEDCCVVHGDFRLDNLIFHPTKLEVVAVIDWELSTLGDPLTDLATNCTPYVFPRNTPDLAGFGDLDFESHGIPRIEDYVQSYTKKRNIKDIDNWDFYMAFCLFRFTSITQGVYKRAISGQASSPNAEKLGLFTEILAELAWYIASNSKLQPTAMAKNSKQLSESEFAELSKFVDTGSANRDILGSFPLSPAALRPEVQDYHKRVRKFIKEHVIPFEQDFMAYHSQPETQWTIHPRMEELKSMAKAEGLWNLFLPVESDPEKKYGAGLTNVEYAFLCEEMGKSPLAPEVFNCSAPDTGNMEVLIRYGSEQQKEKWLKPLLEGKIRSCFGMTEPKVASSDATNIQSSIRREKDCYVINGRKWWTSGAMDPRCKVCVFMGKTDTSVSRHKQQSMILVPMDAPGVKIIRPLSVFGTTDPPHGHAEMEFVNVRVPLENMLLGEGRGFEIAQGRLGPGRIHHCMRLIGACERSLEMMIDRVQKRVTFGKPIAAHGTVQADIANSRIEIEQCRLLTLKAAHMMDTVGNKVAAPEIAMIKIAAPNMAQVVIDRAIQAFGGAGFNYDTPLPAFFAWARVLRVADGPDEVHRRSLAKMEIRRSNLSKL</sequence>
<reference evidence="12 13" key="1">
    <citation type="submission" date="2020-08" db="EMBL/GenBank/DDBJ databases">
        <authorList>
            <person name="Hejnol A."/>
        </authorList>
    </citation>
    <scope>NUCLEOTIDE SEQUENCE [LARGE SCALE GENOMIC DNA]</scope>
</reference>
<comment type="cofactor">
    <cofactor evidence="1">
        <name>FAD</name>
        <dbReference type="ChEBI" id="CHEBI:57692"/>
    </cofactor>
</comment>
<dbReference type="CDD" id="cd02603">
    <property type="entry name" value="HAD_sEH-N_like"/>
    <property type="match status" value="1"/>
</dbReference>
<dbReference type="Gene3D" id="3.40.50.1000">
    <property type="entry name" value="HAD superfamily/HAD-like"/>
    <property type="match status" value="1"/>
</dbReference>
<gene>
    <name evidence="12" type="ORF">DGYR_LOCUS8606</name>
</gene>
<dbReference type="InterPro" id="IPR009075">
    <property type="entry name" value="AcylCo_DH/oxidase_C"/>
</dbReference>
<evidence type="ECO:0000256" key="4">
    <source>
        <dbReference type="ARBA" id="ARBA00022827"/>
    </source>
</evidence>
<keyword evidence="6" id="KW-0560">Oxidoreductase</keyword>
<feature type="domain" description="Acyl-CoA dehydrogenase/oxidase C-terminal" evidence="7">
    <location>
        <begin position="1805"/>
        <end position="1953"/>
    </location>
</feature>
<dbReference type="InterPro" id="IPR056564">
    <property type="entry name" value="Ig-like_KY"/>
</dbReference>
<dbReference type="Gene3D" id="1.20.140.10">
    <property type="entry name" value="Butyryl-CoA Dehydrogenase, subunit A, domain 3"/>
    <property type="match status" value="1"/>
</dbReference>
<dbReference type="PANTHER" id="PTHR47829">
    <property type="entry name" value="HYDROLASE, PUTATIVE (AFU_ORTHOLOGUE AFUA_1G12880)-RELATED"/>
    <property type="match status" value="1"/>
</dbReference>
<evidence type="ECO:0000256" key="3">
    <source>
        <dbReference type="ARBA" id="ARBA00022630"/>
    </source>
</evidence>
<feature type="domain" description="Acyl-CoA dehydrogenase/oxidase N-terminal" evidence="10">
    <location>
        <begin position="1562"/>
        <end position="1688"/>
    </location>
</feature>
<evidence type="ECO:0000256" key="2">
    <source>
        <dbReference type="ARBA" id="ARBA00009347"/>
    </source>
</evidence>
<feature type="domain" description="KY-like immunoglobulin-like" evidence="11">
    <location>
        <begin position="235"/>
        <end position="363"/>
    </location>
</feature>
<dbReference type="InterPro" id="IPR006439">
    <property type="entry name" value="HAD-SF_hydro_IA"/>
</dbReference>
<dbReference type="InterPro" id="IPR011945">
    <property type="entry name" value="HAD-SF_ppase_IA/epoxid_hydro_N"/>
</dbReference>
<dbReference type="InterPro" id="IPR013786">
    <property type="entry name" value="AcylCoA_DH/ox_N"/>
</dbReference>
<dbReference type="SUPFAM" id="SSF56112">
    <property type="entry name" value="Protein kinase-like (PK-like)"/>
    <property type="match status" value="1"/>
</dbReference>
<dbReference type="InterPro" id="IPR011009">
    <property type="entry name" value="Kinase-like_dom_sf"/>
</dbReference>
<dbReference type="InterPro" id="IPR036412">
    <property type="entry name" value="HAD-like_sf"/>
</dbReference>
<comment type="similarity">
    <text evidence="2">Belongs to the acyl-CoA dehydrogenase family.</text>
</comment>
<dbReference type="SUPFAM" id="SSF56784">
    <property type="entry name" value="HAD-like"/>
    <property type="match status" value="1"/>
</dbReference>
<evidence type="ECO:0000259" key="7">
    <source>
        <dbReference type="Pfam" id="PF00441"/>
    </source>
</evidence>
<dbReference type="InterPro" id="IPR006091">
    <property type="entry name" value="Acyl-CoA_Oxase/DH_mid-dom"/>
</dbReference>
<dbReference type="OrthoDB" id="434771at2759"/>
<dbReference type="InterPro" id="IPR037069">
    <property type="entry name" value="AcylCoA_DH/ox_N_sf"/>
</dbReference>
<evidence type="ECO:0000259" key="8">
    <source>
        <dbReference type="Pfam" id="PF01636"/>
    </source>
</evidence>
<evidence type="ECO:0000313" key="12">
    <source>
        <dbReference type="EMBL" id="CAD5120516.1"/>
    </source>
</evidence>
<dbReference type="InterPro" id="IPR046373">
    <property type="entry name" value="Acyl-CoA_Oxase/DH_mid-dom_sf"/>
</dbReference>
<dbReference type="NCBIfam" id="TIGR02247">
    <property type="entry name" value="HAD-1A3-hyp"/>
    <property type="match status" value="1"/>
</dbReference>
<dbReference type="Pfam" id="PF00702">
    <property type="entry name" value="Hydrolase"/>
    <property type="match status" value="1"/>
</dbReference>
<dbReference type="GO" id="GO:0016627">
    <property type="term" value="F:oxidoreductase activity, acting on the CH-CH group of donors"/>
    <property type="evidence" value="ECO:0007669"/>
    <property type="project" value="InterPro"/>
</dbReference>
<dbReference type="Gene3D" id="3.30.200.20">
    <property type="entry name" value="Phosphorylase Kinase, domain 1"/>
    <property type="match status" value="1"/>
</dbReference>
<dbReference type="SFLD" id="SFLDG01129">
    <property type="entry name" value="C1.5:_HAD__Beta-PGM__Phosphata"/>
    <property type="match status" value="1"/>
</dbReference>
<dbReference type="PANTHER" id="PTHR47829:SF3">
    <property type="entry name" value="AMINOGLYCOSIDE PHOSPHOTRANSFERASE DOMAIN-CONTAINING PROTEIN"/>
    <property type="match status" value="1"/>
</dbReference>
<evidence type="ECO:0000256" key="1">
    <source>
        <dbReference type="ARBA" id="ARBA00001974"/>
    </source>
</evidence>
<dbReference type="FunFam" id="2.40.110.10:FF:000002">
    <property type="entry name" value="Acyl-CoA dehydrogenase fadE12"/>
    <property type="match status" value="1"/>
</dbReference>
<dbReference type="SUPFAM" id="SSF47203">
    <property type="entry name" value="Acyl-CoA dehydrogenase C-terminal domain-like"/>
    <property type="match status" value="1"/>
</dbReference>
<dbReference type="CDD" id="cd05154">
    <property type="entry name" value="ACAD10_11_N-like"/>
    <property type="match status" value="1"/>
</dbReference>
<keyword evidence="5" id="KW-0007">Acetylation</keyword>
<dbReference type="SUPFAM" id="SSF56645">
    <property type="entry name" value="Acyl-CoA dehydrogenase NM domain-like"/>
    <property type="match status" value="1"/>
</dbReference>
<dbReference type="Pfam" id="PF23265">
    <property type="entry name" value="Ig-like_KY"/>
    <property type="match status" value="1"/>
</dbReference>
<evidence type="ECO:0000313" key="13">
    <source>
        <dbReference type="Proteomes" id="UP000549394"/>
    </source>
</evidence>
<keyword evidence="3" id="KW-0285">Flavoprotein</keyword>
<dbReference type="InterPro" id="IPR002575">
    <property type="entry name" value="Aminoglycoside_PTrfase"/>
</dbReference>
<dbReference type="Pfam" id="PF00441">
    <property type="entry name" value="Acyl-CoA_dh_1"/>
    <property type="match status" value="1"/>
</dbReference>
<dbReference type="EMBL" id="CAJFCJ010000012">
    <property type="protein sequence ID" value="CAD5120516.1"/>
    <property type="molecule type" value="Genomic_DNA"/>
</dbReference>
<keyword evidence="13" id="KW-1185">Reference proteome</keyword>
<keyword evidence="4" id="KW-0274">FAD</keyword>
<dbReference type="Pfam" id="PF01636">
    <property type="entry name" value="APH"/>
    <property type="match status" value="1"/>
</dbReference>
<dbReference type="GO" id="GO:0050660">
    <property type="term" value="F:flavin adenine dinucleotide binding"/>
    <property type="evidence" value="ECO:0007669"/>
    <property type="project" value="InterPro"/>
</dbReference>
<dbReference type="InterPro" id="IPR052898">
    <property type="entry name" value="ACAD10-like"/>
</dbReference>
<dbReference type="Pfam" id="PF02771">
    <property type="entry name" value="Acyl-CoA_dh_N"/>
    <property type="match status" value="1"/>
</dbReference>
<evidence type="ECO:0000256" key="5">
    <source>
        <dbReference type="ARBA" id="ARBA00022990"/>
    </source>
</evidence>
<dbReference type="Gene3D" id="1.10.150.240">
    <property type="entry name" value="Putative phosphatase, domain 2"/>
    <property type="match status" value="1"/>
</dbReference>
<dbReference type="NCBIfam" id="TIGR01509">
    <property type="entry name" value="HAD-SF-IA-v3"/>
    <property type="match status" value="1"/>
</dbReference>